<sequence length="387" mass="38743">MSQWTKGKFKQRGPPPALFSHSSPAASNVSLAGGDTGSGTAAGGAGTSGHGQPSNATGSTGLGLSAVSTASGANTAATSRMPSLPTLQRTTSRLRQEVSNGAGGGGSSSGGGPPPALSASSSAAHSQAVGHQGSSLLAPGGGSVATPTGSGTSATTAAAATKARAPGTSFSLPLPLRHASSTRATDRTDALWAEMQATLEEVELSASEGTRVFGPDHDQKLAALRQSQIALAQAWAHSEADEAGHISGEGMLGEGELSANNLLKAATNTATSMSGGSGGGGKDDEASASGGFKGGGAGMDGSAATHSRDNVDRFGNRPLEEETQVDILLARKRREANDRYFQRVNRGVLDVVAKLEDVADAMRAVEQESMDIWGGDNDSEQQASFAT</sequence>
<gene>
    <name evidence="2" type="ORF">Sste5346_003754</name>
</gene>
<dbReference type="Proteomes" id="UP001583186">
    <property type="component" value="Unassembled WGS sequence"/>
</dbReference>
<evidence type="ECO:0000313" key="3">
    <source>
        <dbReference type="Proteomes" id="UP001583186"/>
    </source>
</evidence>
<accession>A0ABR3ZCA8</accession>
<feature type="compositionally biased region" description="Gly residues" evidence="1">
    <location>
        <begin position="34"/>
        <end position="49"/>
    </location>
</feature>
<feature type="compositionally biased region" description="Basic and acidic residues" evidence="1">
    <location>
        <begin position="306"/>
        <end position="317"/>
    </location>
</feature>
<feature type="compositionally biased region" description="Low complexity" evidence="1">
    <location>
        <begin position="117"/>
        <end position="130"/>
    </location>
</feature>
<feature type="compositionally biased region" description="Gly residues" evidence="1">
    <location>
        <begin position="101"/>
        <end position="111"/>
    </location>
</feature>
<reference evidence="2 3" key="1">
    <citation type="journal article" date="2024" name="IMA Fungus">
        <title>IMA Genome - F19 : A genome assembly and annotation guide to empower mycologists, including annotated draft genome sequences of Ceratocystis pirilliformis, Diaporthe australafricana, Fusarium ophioides, Paecilomyces lecythidis, and Sporothrix stenoceras.</title>
        <authorList>
            <person name="Aylward J."/>
            <person name="Wilson A.M."/>
            <person name="Visagie C.M."/>
            <person name="Spraker J."/>
            <person name="Barnes I."/>
            <person name="Buitendag C."/>
            <person name="Ceriani C."/>
            <person name="Del Mar Angel L."/>
            <person name="du Plessis D."/>
            <person name="Fuchs T."/>
            <person name="Gasser K."/>
            <person name="Kramer D."/>
            <person name="Li W."/>
            <person name="Munsamy K."/>
            <person name="Piso A."/>
            <person name="Price J.L."/>
            <person name="Sonnekus B."/>
            <person name="Thomas C."/>
            <person name="van der Nest A."/>
            <person name="van Dijk A."/>
            <person name="van Heerden A."/>
            <person name="van Vuuren N."/>
            <person name="Yilmaz N."/>
            <person name="Duong T.A."/>
            <person name="van der Merwe N.A."/>
            <person name="Wingfield M.J."/>
            <person name="Wingfield B.D."/>
        </authorList>
    </citation>
    <scope>NUCLEOTIDE SEQUENCE [LARGE SCALE GENOMIC DNA]</scope>
    <source>
        <strain evidence="2 3">CMW 5346</strain>
    </source>
</reference>
<dbReference type="EMBL" id="JAWCUI010000017">
    <property type="protein sequence ID" value="KAL1897902.1"/>
    <property type="molecule type" value="Genomic_DNA"/>
</dbReference>
<keyword evidence="3" id="KW-1185">Reference proteome</keyword>
<protein>
    <submittedName>
        <fullName evidence="2">Uncharacterized protein</fullName>
    </submittedName>
</protein>
<evidence type="ECO:0000256" key="1">
    <source>
        <dbReference type="SAM" id="MobiDB-lite"/>
    </source>
</evidence>
<proteinExistence type="predicted"/>
<organism evidence="2 3">
    <name type="scientific">Sporothrix stenoceras</name>
    <dbReference type="NCBI Taxonomy" id="5173"/>
    <lineage>
        <taxon>Eukaryota</taxon>
        <taxon>Fungi</taxon>
        <taxon>Dikarya</taxon>
        <taxon>Ascomycota</taxon>
        <taxon>Pezizomycotina</taxon>
        <taxon>Sordariomycetes</taxon>
        <taxon>Sordariomycetidae</taxon>
        <taxon>Ophiostomatales</taxon>
        <taxon>Ophiostomataceae</taxon>
        <taxon>Sporothrix</taxon>
    </lineage>
</organism>
<feature type="region of interest" description="Disordered" evidence="1">
    <location>
        <begin position="271"/>
        <end position="317"/>
    </location>
</feature>
<evidence type="ECO:0000313" key="2">
    <source>
        <dbReference type="EMBL" id="KAL1897902.1"/>
    </source>
</evidence>
<feature type="compositionally biased region" description="Low complexity" evidence="1">
    <location>
        <begin position="65"/>
        <end position="79"/>
    </location>
</feature>
<feature type="region of interest" description="Disordered" evidence="1">
    <location>
        <begin position="1"/>
        <end position="183"/>
    </location>
</feature>
<feature type="compositionally biased region" description="Low complexity" evidence="1">
    <location>
        <begin position="144"/>
        <end position="169"/>
    </location>
</feature>
<name>A0ABR3ZCA8_9PEZI</name>
<comment type="caution">
    <text evidence="2">The sequence shown here is derived from an EMBL/GenBank/DDBJ whole genome shotgun (WGS) entry which is preliminary data.</text>
</comment>
<feature type="compositionally biased region" description="Polar residues" evidence="1">
    <location>
        <begin position="20"/>
        <end position="29"/>
    </location>
</feature>
<dbReference type="Pfam" id="PF17242">
    <property type="entry name" value="DUF5315"/>
    <property type="match status" value="1"/>
</dbReference>